<evidence type="ECO:0000313" key="9">
    <source>
        <dbReference type="Proteomes" id="UP001500027"/>
    </source>
</evidence>
<evidence type="ECO:0000256" key="2">
    <source>
        <dbReference type="ARBA" id="ARBA00001974"/>
    </source>
</evidence>
<gene>
    <name evidence="8" type="ORF">GCM10022257_15800</name>
</gene>
<dbReference type="Gene3D" id="3.40.50.620">
    <property type="entry name" value="HUPs"/>
    <property type="match status" value="1"/>
</dbReference>
<evidence type="ECO:0000256" key="6">
    <source>
        <dbReference type="RuleBase" id="RU004182"/>
    </source>
</evidence>
<dbReference type="Proteomes" id="UP001500027">
    <property type="component" value="Unassembled WGS sequence"/>
</dbReference>
<dbReference type="InterPro" id="IPR006050">
    <property type="entry name" value="DNA_photolyase_N"/>
</dbReference>
<proteinExistence type="inferred from homology"/>
<dbReference type="InterPro" id="IPR002081">
    <property type="entry name" value="Cryptochrome/DNA_photolyase_1"/>
</dbReference>
<protein>
    <submittedName>
        <fullName evidence="8">Deoxyribodipyrimidine photo-lyase</fullName>
    </submittedName>
</protein>
<comment type="cofactor">
    <cofactor evidence="1">
        <name>(6R)-5,10-methylene-5,6,7,8-tetrahydrofolate</name>
        <dbReference type="ChEBI" id="CHEBI:15636"/>
    </cofactor>
</comment>
<keyword evidence="9" id="KW-1185">Reference proteome</keyword>
<dbReference type="PROSITE" id="PS51645">
    <property type="entry name" value="PHR_CRY_ALPHA_BETA"/>
    <property type="match status" value="1"/>
</dbReference>
<evidence type="ECO:0000256" key="5">
    <source>
        <dbReference type="ARBA" id="ARBA00022991"/>
    </source>
</evidence>
<dbReference type="PANTHER" id="PTHR11455:SF9">
    <property type="entry name" value="CRYPTOCHROME CIRCADIAN CLOCK 5 ISOFORM X1"/>
    <property type="match status" value="1"/>
</dbReference>
<organism evidence="8 9">
    <name type="scientific">Hyunsoonleella aestuarii</name>
    <dbReference type="NCBI Taxonomy" id="912802"/>
    <lineage>
        <taxon>Bacteria</taxon>
        <taxon>Pseudomonadati</taxon>
        <taxon>Bacteroidota</taxon>
        <taxon>Flavobacteriia</taxon>
        <taxon>Flavobacteriales</taxon>
        <taxon>Flavobacteriaceae</taxon>
    </lineage>
</organism>
<keyword evidence="3 6" id="KW-0285">Flavoprotein</keyword>
<comment type="similarity">
    <text evidence="6">Belongs to the DNA photolyase family.</text>
</comment>
<keyword evidence="4 6" id="KW-0274">FAD</keyword>
<comment type="caution">
    <text evidence="8">The sequence shown here is derived from an EMBL/GenBank/DDBJ whole genome shotgun (WGS) entry which is preliminary data.</text>
</comment>
<dbReference type="EMBL" id="BAABAV010000001">
    <property type="protein sequence ID" value="GAA4269479.1"/>
    <property type="molecule type" value="Genomic_DNA"/>
</dbReference>
<reference evidence="9" key="1">
    <citation type="journal article" date="2019" name="Int. J. Syst. Evol. Microbiol.">
        <title>The Global Catalogue of Microorganisms (GCM) 10K type strain sequencing project: providing services to taxonomists for standard genome sequencing and annotation.</title>
        <authorList>
            <consortium name="The Broad Institute Genomics Platform"/>
            <consortium name="The Broad Institute Genome Sequencing Center for Infectious Disease"/>
            <person name="Wu L."/>
            <person name="Ma J."/>
        </authorList>
    </citation>
    <scope>NUCLEOTIDE SEQUENCE [LARGE SCALE GENOMIC DNA]</scope>
    <source>
        <strain evidence="9">JCM 17452</strain>
    </source>
</reference>
<dbReference type="SUPFAM" id="SSF48173">
    <property type="entry name" value="Cryptochrome/photolyase FAD-binding domain"/>
    <property type="match status" value="1"/>
</dbReference>
<dbReference type="InterPro" id="IPR018394">
    <property type="entry name" value="DNA_photolyase_1_CS_C"/>
</dbReference>
<sequence length="490" mass="58095">MNTKPHINIVWLKRDLRLHDNEAIYNALKTGKATLLLYCFEPLLMNDSHYSERHWNFIRESIIDLNTALETYNSKILAVQSDIIAAINQLQSRYHISDIYSHQETGILVTFERDKNFKRYCKNNLINWHENINNGVQRGLKNRDNWNELVDAYYAIEPLSFAPKENQLISKKDIELLEINFNLPNLDTQKFTPFQKGGRSTGLRYLKSFFEQRYQNYMFNISKPEQARTSCSRISPYIAWGNLSVREVYHEAYHLKKASKHKKALEAFMSRLRWQTHFIQKFEMEHTMEEASVNKGFHKLKKSISSKYQDAWKTGQTGYPLVDACMRCLNETGYLNFRMRALVVSFFTHNLWQPWQEATTHLSQMFLDFEPGIHFPQLQMQAGETGINMLRIYNPVKNSLKYDPEAYFIKKWVPELKKLDTPFAHQPYLMTEMEQQLYNFKLGKDYPKPIVNLESTRKKAGNTLWKLRKDKTVLEESKRILRKHTLKSRF</sequence>
<dbReference type="InterPro" id="IPR036134">
    <property type="entry name" value="Crypto/Photolyase_FAD-like_sf"/>
</dbReference>
<dbReference type="InterPro" id="IPR036155">
    <property type="entry name" value="Crypto/Photolyase_N_sf"/>
</dbReference>
<dbReference type="Gene3D" id="1.10.579.10">
    <property type="entry name" value="DNA Cyclobutane Dipyrimidine Photolyase, subunit A, domain 3"/>
    <property type="match status" value="1"/>
</dbReference>
<dbReference type="SUPFAM" id="SSF52425">
    <property type="entry name" value="Cryptochrome/photolyase, N-terminal domain"/>
    <property type="match status" value="1"/>
</dbReference>
<keyword evidence="5 6" id="KW-0157">Chromophore</keyword>
<evidence type="ECO:0000259" key="7">
    <source>
        <dbReference type="PROSITE" id="PS51645"/>
    </source>
</evidence>
<evidence type="ECO:0000313" key="8">
    <source>
        <dbReference type="EMBL" id="GAA4269479.1"/>
    </source>
</evidence>
<name>A0ABP8EBF8_9FLAO</name>
<evidence type="ECO:0000256" key="4">
    <source>
        <dbReference type="ARBA" id="ARBA00022827"/>
    </source>
</evidence>
<dbReference type="InterPro" id="IPR005101">
    <property type="entry name" value="Cryptochr/Photolyase_FAD-bd"/>
</dbReference>
<dbReference type="Pfam" id="PF00875">
    <property type="entry name" value="DNA_photolyase"/>
    <property type="match status" value="1"/>
</dbReference>
<dbReference type="Pfam" id="PF03441">
    <property type="entry name" value="FAD_binding_7"/>
    <property type="match status" value="1"/>
</dbReference>
<feature type="domain" description="Photolyase/cryptochrome alpha/beta" evidence="7">
    <location>
        <begin position="6"/>
        <end position="136"/>
    </location>
</feature>
<accession>A0ABP8EBF8</accession>
<comment type="cofactor">
    <cofactor evidence="2">
        <name>FAD</name>
        <dbReference type="ChEBI" id="CHEBI:57692"/>
    </cofactor>
</comment>
<dbReference type="PROSITE" id="PS00394">
    <property type="entry name" value="DNA_PHOTOLYASES_1_1"/>
    <property type="match status" value="1"/>
</dbReference>
<evidence type="ECO:0000256" key="1">
    <source>
        <dbReference type="ARBA" id="ARBA00001932"/>
    </source>
</evidence>
<evidence type="ECO:0000256" key="3">
    <source>
        <dbReference type="ARBA" id="ARBA00022630"/>
    </source>
</evidence>
<dbReference type="InterPro" id="IPR014729">
    <property type="entry name" value="Rossmann-like_a/b/a_fold"/>
</dbReference>
<dbReference type="PRINTS" id="PR00147">
    <property type="entry name" value="DNAPHOTLYASE"/>
</dbReference>
<dbReference type="RefSeq" id="WP_139000612.1">
    <property type="nucleotide sequence ID" value="NZ_BAABAV010000001.1"/>
</dbReference>
<dbReference type="PANTHER" id="PTHR11455">
    <property type="entry name" value="CRYPTOCHROME"/>
    <property type="match status" value="1"/>
</dbReference>
<dbReference type="Gene3D" id="1.25.40.80">
    <property type="match status" value="1"/>
</dbReference>